<reference evidence="2" key="2">
    <citation type="submission" date="2015-01" db="EMBL/GenBank/DDBJ databases">
        <title>Evolutionary Origins and Diversification of the Mycorrhizal Mutualists.</title>
        <authorList>
            <consortium name="DOE Joint Genome Institute"/>
            <consortium name="Mycorrhizal Genomics Consortium"/>
            <person name="Kohler A."/>
            <person name="Kuo A."/>
            <person name="Nagy L.G."/>
            <person name="Floudas D."/>
            <person name="Copeland A."/>
            <person name="Barry K.W."/>
            <person name="Cichocki N."/>
            <person name="Veneault-Fourrey C."/>
            <person name="LaButti K."/>
            <person name="Lindquist E.A."/>
            <person name="Lipzen A."/>
            <person name="Lundell T."/>
            <person name="Morin E."/>
            <person name="Murat C."/>
            <person name="Riley R."/>
            <person name="Ohm R."/>
            <person name="Sun H."/>
            <person name="Tunlid A."/>
            <person name="Henrissat B."/>
            <person name="Grigoriev I.V."/>
            <person name="Hibbett D.S."/>
            <person name="Martin F."/>
        </authorList>
    </citation>
    <scope>NUCLEOTIDE SEQUENCE [LARGE SCALE GENOMIC DNA]</scope>
    <source>
        <strain evidence="2">LaAM-08-1</strain>
    </source>
</reference>
<proteinExistence type="predicted"/>
<reference evidence="1 2" key="1">
    <citation type="submission" date="2014-04" db="EMBL/GenBank/DDBJ databases">
        <authorList>
            <consortium name="DOE Joint Genome Institute"/>
            <person name="Kuo A."/>
            <person name="Kohler A."/>
            <person name="Nagy L.G."/>
            <person name="Floudas D."/>
            <person name="Copeland A."/>
            <person name="Barry K.W."/>
            <person name="Cichocki N."/>
            <person name="Veneault-Fourrey C."/>
            <person name="LaButti K."/>
            <person name="Lindquist E.A."/>
            <person name="Lipzen A."/>
            <person name="Lundell T."/>
            <person name="Morin E."/>
            <person name="Murat C."/>
            <person name="Sun H."/>
            <person name="Tunlid A."/>
            <person name="Henrissat B."/>
            <person name="Grigoriev I.V."/>
            <person name="Hibbett D.S."/>
            <person name="Martin F."/>
            <person name="Nordberg H.P."/>
            <person name="Cantor M.N."/>
            <person name="Hua S.X."/>
        </authorList>
    </citation>
    <scope>NUCLEOTIDE SEQUENCE [LARGE SCALE GENOMIC DNA]</scope>
    <source>
        <strain evidence="1 2">LaAM-08-1</strain>
    </source>
</reference>
<accession>A0A0C9WQ85</accession>
<sequence length="64" mass="7403">MLSTPTILHQVFDLLGVGIRNIEVFIGKSAWHANYVNAFMKIADEETEFPEMRDWLDSDPEQVH</sequence>
<evidence type="ECO:0000313" key="2">
    <source>
        <dbReference type="Proteomes" id="UP000054477"/>
    </source>
</evidence>
<dbReference type="AlphaFoldDB" id="A0A0C9WQ85"/>
<evidence type="ECO:0000313" key="1">
    <source>
        <dbReference type="EMBL" id="KIJ93265.1"/>
    </source>
</evidence>
<protein>
    <submittedName>
        <fullName evidence="1">Uncharacterized protein</fullName>
    </submittedName>
</protein>
<name>A0A0C9WQ85_9AGAR</name>
<dbReference type="EMBL" id="KN838854">
    <property type="protein sequence ID" value="KIJ93265.1"/>
    <property type="molecule type" value="Genomic_DNA"/>
</dbReference>
<keyword evidence="2" id="KW-1185">Reference proteome</keyword>
<dbReference type="Proteomes" id="UP000054477">
    <property type="component" value="Unassembled WGS sequence"/>
</dbReference>
<dbReference type="HOGENOM" id="CLU_2868008_0_0_1"/>
<organism evidence="1 2">
    <name type="scientific">Laccaria amethystina LaAM-08-1</name>
    <dbReference type="NCBI Taxonomy" id="1095629"/>
    <lineage>
        <taxon>Eukaryota</taxon>
        <taxon>Fungi</taxon>
        <taxon>Dikarya</taxon>
        <taxon>Basidiomycota</taxon>
        <taxon>Agaricomycotina</taxon>
        <taxon>Agaricomycetes</taxon>
        <taxon>Agaricomycetidae</taxon>
        <taxon>Agaricales</taxon>
        <taxon>Agaricineae</taxon>
        <taxon>Hydnangiaceae</taxon>
        <taxon>Laccaria</taxon>
    </lineage>
</organism>
<gene>
    <name evidence="1" type="ORF">K443DRAFT_112298</name>
</gene>